<dbReference type="AlphaFoldDB" id="A0A516SGP6"/>
<gene>
    <name evidence="2" type="ORF">FNU76_13700</name>
</gene>
<dbReference type="CDD" id="cd10148">
    <property type="entry name" value="CsoR-like_DUF156"/>
    <property type="match status" value="1"/>
</dbReference>
<keyword evidence="3" id="KW-1185">Reference proteome</keyword>
<dbReference type="RefSeq" id="WP_144278730.1">
    <property type="nucleotide sequence ID" value="NZ_CP041730.1"/>
</dbReference>
<reference evidence="3" key="1">
    <citation type="submission" date="2019-07" db="EMBL/GenBank/DDBJ databases">
        <title>Chitinimonas sp. nov., isolated from Ny-Alesund, arctica soil.</title>
        <authorList>
            <person name="Xu Q."/>
            <person name="Peng F."/>
        </authorList>
    </citation>
    <scope>NUCLEOTIDE SEQUENCE [LARGE SCALE GENOMIC DNA]</scope>
    <source>
        <strain evidence="3">R3-44</strain>
    </source>
</reference>
<dbReference type="GO" id="GO:0046872">
    <property type="term" value="F:metal ion binding"/>
    <property type="evidence" value="ECO:0007669"/>
    <property type="project" value="InterPro"/>
</dbReference>
<dbReference type="KEGG" id="cari:FNU76_13700"/>
<dbReference type="GO" id="GO:0045892">
    <property type="term" value="P:negative regulation of DNA-templated transcription"/>
    <property type="evidence" value="ECO:0007669"/>
    <property type="project" value="UniProtKB-ARBA"/>
</dbReference>
<dbReference type="OrthoDB" id="9811244at2"/>
<sequence>MSSDEAARRRVERPDKVALQKRLARVEGQVRAVRDMVAADRYCVDVITQIQAARAALAAVAEQLLDNHLHGCVARAMAEGDASAEIAEVVALLRKFR</sequence>
<dbReference type="Proteomes" id="UP000317550">
    <property type="component" value="Chromosome"/>
</dbReference>
<comment type="similarity">
    <text evidence="1">Belongs to the FrmR/RcnR family.</text>
</comment>
<dbReference type="Gene3D" id="1.20.58.1000">
    <property type="entry name" value="Metal-sensitive repressor, helix protomer"/>
    <property type="match status" value="1"/>
</dbReference>
<proteinExistence type="inferred from homology"/>
<dbReference type="GO" id="GO:0003677">
    <property type="term" value="F:DNA binding"/>
    <property type="evidence" value="ECO:0007669"/>
    <property type="project" value="InterPro"/>
</dbReference>
<dbReference type="PANTHER" id="PTHR33677:SF3">
    <property type="entry name" value="COPPER-SENSING TRANSCRIPTIONAL REPRESSOR RICR"/>
    <property type="match status" value="1"/>
</dbReference>
<name>A0A516SGP6_9NEIS</name>
<dbReference type="InterPro" id="IPR003735">
    <property type="entry name" value="Metal_Tscrpt_repr"/>
</dbReference>
<evidence type="ECO:0000256" key="1">
    <source>
        <dbReference type="ARBA" id="ARBA00005260"/>
    </source>
</evidence>
<dbReference type="PANTHER" id="PTHR33677">
    <property type="entry name" value="TRANSCRIPTIONAL REPRESSOR FRMR-RELATED"/>
    <property type="match status" value="1"/>
</dbReference>
<dbReference type="InterPro" id="IPR038390">
    <property type="entry name" value="Metal_Tscrpt_repr_sf"/>
</dbReference>
<protein>
    <submittedName>
        <fullName evidence="2">Metal-sensitive transcriptional regulator</fullName>
    </submittedName>
</protein>
<organism evidence="2 3">
    <name type="scientific">Chitinimonas arctica</name>
    <dbReference type="NCBI Taxonomy" id="2594795"/>
    <lineage>
        <taxon>Bacteria</taxon>
        <taxon>Pseudomonadati</taxon>
        <taxon>Pseudomonadota</taxon>
        <taxon>Betaproteobacteria</taxon>
        <taxon>Neisseriales</taxon>
        <taxon>Chitinibacteraceae</taxon>
        <taxon>Chitinimonas</taxon>
    </lineage>
</organism>
<evidence type="ECO:0000313" key="2">
    <source>
        <dbReference type="EMBL" id="QDQ27337.1"/>
    </source>
</evidence>
<dbReference type="EMBL" id="CP041730">
    <property type="protein sequence ID" value="QDQ27337.1"/>
    <property type="molecule type" value="Genomic_DNA"/>
</dbReference>
<evidence type="ECO:0000313" key="3">
    <source>
        <dbReference type="Proteomes" id="UP000317550"/>
    </source>
</evidence>
<accession>A0A516SGP6</accession>
<dbReference type="Pfam" id="PF02583">
    <property type="entry name" value="Trns_repr_metal"/>
    <property type="match status" value="1"/>
</dbReference>